<evidence type="ECO:0000256" key="1">
    <source>
        <dbReference type="ARBA" id="ARBA00004167"/>
    </source>
</evidence>
<comment type="similarity">
    <text evidence="2">Belongs to the TrbI/VirB10 family.</text>
</comment>
<protein>
    <submittedName>
        <fullName evidence="8">TrbI/VirB10 family protein</fullName>
    </submittedName>
</protein>
<evidence type="ECO:0000256" key="6">
    <source>
        <dbReference type="SAM" id="MobiDB-lite"/>
    </source>
</evidence>
<dbReference type="InterPro" id="IPR042217">
    <property type="entry name" value="T4SS_VirB10/TrbI"/>
</dbReference>
<comment type="caution">
    <text evidence="8">The sequence shown here is derived from an EMBL/GenBank/DDBJ whole genome shotgun (WGS) entry which is preliminary data.</text>
</comment>
<keyword evidence="3 7" id="KW-0812">Transmembrane</keyword>
<feature type="region of interest" description="Disordered" evidence="6">
    <location>
        <begin position="47"/>
        <end position="123"/>
    </location>
</feature>
<evidence type="ECO:0000256" key="5">
    <source>
        <dbReference type="ARBA" id="ARBA00023136"/>
    </source>
</evidence>
<comment type="subcellular location">
    <subcellularLocation>
        <location evidence="1">Membrane</location>
        <topology evidence="1">Single-pass membrane protein</topology>
    </subcellularLocation>
</comment>
<evidence type="ECO:0000256" key="2">
    <source>
        <dbReference type="ARBA" id="ARBA00010265"/>
    </source>
</evidence>
<reference evidence="8 9" key="1">
    <citation type="submission" date="2024-04" db="EMBL/GenBank/DDBJ databases">
        <title>Novel Shewanella species isolated from Baltic Sea sediments.</title>
        <authorList>
            <person name="Martin-Rodriguez A.J."/>
            <person name="Fernandez-Juarez V."/>
            <person name="Valeriano V.D."/>
            <person name="Mihindukulasooriya I."/>
            <person name="Ceresnova L."/>
            <person name="Joffre E."/>
            <person name="Jensie-Markopoulos S."/>
            <person name="Moore E.R.B."/>
            <person name="Sjoling A."/>
        </authorList>
    </citation>
    <scope>NUCLEOTIDE SEQUENCE [LARGE SCALE GENOMIC DNA]</scope>
    <source>
        <strain evidence="8 9">VAX-SP0-0CM-1</strain>
    </source>
</reference>
<evidence type="ECO:0000256" key="7">
    <source>
        <dbReference type="SAM" id="Phobius"/>
    </source>
</evidence>
<accession>A0ABU9UWR2</accession>
<keyword evidence="5 7" id="KW-0472">Membrane</keyword>
<feature type="transmembrane region" description="Helical" evidence="7">
    <location>
        <begin position="26"/>
        <end position="43"/>
    </location>
</feature>
<name>A0ABU9UWR2_9GAMM</name>
<sequence length="431" mass="46823">MSKISAMGDPTQHHQGASLKKTPIKIIFFVMGILLLLVLYVIASKGQQKPQEPSAAEETQSSRNNNGNSAEIPQALQGIGQTPPSIPAADEPPPKPAPPDYPTSPDYNYSDNSGYQREAPPSLEEQLRIQQMQRLADFRTQQHLAALVADTEIKINDSITQSMTKEQTSSMSENDSLIMQAKKKMTELQQNLGGNPFISSAMAEPMMQQADPNGQAQKAAFLGQQRSDDYLGYTRTEPLSPYELSVGTLIPATLITGMNSDIPGAITAQVSQDVYDSATGKHLLIPQGAKLYGVYDSNVSYGQTRGVSAWTRINFPDGTRLNLAGMGGTDTEGYSGFADEVDNHYWKTFGNAFLLGMISGVAQAGISEDSKNGDTKSAIADGVTQQFAQTGSTLIQKNLDVQPTIKIRPGYKFNIMVNKDVMLSPYNKRTR</sequence>
<evidence type="ECO:0000313" key="8">
    <source>
        <dbReference type="EMBL" id="MEM6250706.1"/>
    </source>
</evidence>
<dbReference type="InterPro" id="IPR005498">
    <property type="entry name" value="T4SS_VirB10/TraB/TrbI"/>
</dbReference>
<keyword evidence="9" id="KW-1185">Reference proteome</keyword>
<evidence type="ECO:0000313" key="9">
    <source>
        <dbReference type="Proteomes" id="UP001489333"/>
    </source>
</evidence>
<dbReference type="CDD" id="cd16429">
    <property type="entry name" value="VirB10"/>
    <property type="match status" value="1"/>
</dbReference>
<dbReference type="Proteomes" id="UP001489333">
    <property type="component" value="Unassembled WGS sequence"/>
</dbReference>
<feature type="compositionally biased region" description="Pro residues" evidence="6">
    <location>
        <begin position="84"/>
        <end position="102"/>
    </location>
</feature>
<evidence type="ECO:0000256" key="4">
    <source>
        <dbReference type="ARBA" id="ARBA00022989"/>
    </source>
</evidence>
<dbReference type="EMBL" id="JBCHKU010000034">
    <property type="protein sequence ID" value="MEM6250706.1"/>
    <property type="molecule type" value="Genomic_DNA"/>
</dbReference>
<gene>
    <name evidence="8" type="ORF">AAGS29_19095</name>
</gene>
<evidence type="ECO:0000256" key="3">
    <source>
        <dbReference type="ARBA" id="ARBA00022692"/>
    </source>
</evidence>
<proteinExistence type="inferred from homology"/>
<dbReference type="RefSeq" id="WP_012198016.1">
    <property type="nucleotide sequence ID" value="NZ_JBCHKU010000034.1"/>
</dbReference>
<keyword evidence="4 7" id="KW-1133">Transmembrane helix</keyword>
<dbReference type="Pfam" id="PF03743">
    <property type="entry name" value="TrbI"/>
    <property type="match status" value="1"/>
</dbReference>
<feature type="compositionally biased region" description="Polar residues" evidence="6">
    <location>
        <begin position="47"/>
        <end position="71"/>
    </location>
</feature>
<organism evidence="8 9">
    <name type="scientific">Shewanella vaxholmensis</name>
    <dbReference type="NCBI Taxonomy" id="3063535"/>
    <lineage>
        <taxon>Bacteria</taxon>
        <taxon>Pseudomonadati</taxon>
        <taxon>Pseudomonadota</taxon>
        <taxon>Gammaproteobacteria</taxon>
        <taxon>Alteromonadales</taxon>
        <taxon>Shewanellaceae</taxon>
        <taxon>Shewanella</taxon>
    </lineage>
</organism>
<dbReference type="Gene3D" id="2.40.128.260">
    <property type="entry name" value="Type IV secretion system, VirB10/TraB/TrbI"/>
    <property type="match status" value="1"/>
</dbReference>